<dbReference type="InParanoid" id="Q2GWW8"/>
<reference evidence="3" key="1">
    <citation type="journal article" date="2015" name="Genome Announc.">
        <title>Draft genome sequence of the cellulolytic fungus Chaetomium globosum.</title>
        <authorList>
            <person name="Cuomo C.A."/>
            <person name="Untereiner W.A."/>
            <person name="Ma L.-J."/>
            <person name="Grabherr M."/>
            <person name="Birren B.W."/>
        </authorList>
    </citation>
    <scope>NUCLEOTIDE SEQUENCE [LARGE SCALE GENOMIC DNA]</scope>
    <source>
        <strain evidence="3">ATCC 6205 / CBS 148.51 / DSM 1962 / NBRC 6347 / NRRL 1970</strain>
    </source>
</reference>
<dbReference type="OMA" id="CENSTVG"/>
<evidence type="ECO:0000256" key="1">
    <source>
        <dbReference type="SAM" id="MobiDB-lite"/>
    </source>
</evidence>
<dbReference type="GeneID" id="4393624"/>
<dbReference type="eggNOG" id="ENOG502RKT4">
    <property type="taxonomic scope" value="Eukaryota"/>
</dbReference>
<sequence length="301" mass="33960">MESIKNSLGLLMATAQFEDRMMGMVGGEDLESNKGLRKEMRRLRRLIKHHLMAMQDLPAPLGHNHYSEREASSDSLDPDLMRKNALIELGWSIYESGRIPISPPISPSSSVPNHSSQPPDTHRRSRRRRRSTTPHPVHLPRQASPEPPDPPVSEIGPVLSSEDFSEPPSDIHKTLRYGKDDVTAVTSGYVTDMNNIADLSRWRQTTASVVESLDGNFISIHKARELNLDIDSPSLTENVMFDFGTGKLERSFGKTTFKWRPWNHADVRYPSLIITCDVCENSTVGLVLGTPFLDERERLWP</sequence>
<feature type="region of interest" description="Disordered" evidence="1">
    <location>
        <begin position="102"/>
        <end position="173"/>
    </location>
</feature>
<name>Q2GWW8_CHAGB</name>
<evidence type="ECO:0000313" key="2">
    <source>
        <dbReference type="EMBL" id="EAQ86283.1"/>
    </source>
</evidence>
<keyword evidence="3" id="KW-1185">Reference proteome</keyword>
<evidence type="ECO:0000313" key="3">
    <source>
        <dbReference type="Proteomes" id="UP000001056"/>
    </source>
</evidence>
<feature type="region of interest" description="Disordered" evidence="1">
    <location>
        <begin position="58"/>
        <end position="77"/>
    </location>
</feature>
<dbReference type="AlphaFoldDB" id="Q2GWW8"/>
<dbReference type="OrthoDB" id="4587718at2759"/>
<dbReference type="RefSeq" id="XP_001225192.1">
    <property type="nucleotide sequence ID" value="XM_001225191.1"/>
</dbReference>
<proteinExistence type="predicted"/>
<dbReference type="VEuPathDB" id="FungiDB:CHGG_07536"/>
<organism evidence="2 3">
    <name type="scientific">Chaetomium globosum (strain ATCC 6205 / CBS 148.51 / DSM 1962 / NBRC 6347 / NRRL 1970)</name>
    <name type="common">Soil fungus</name>
    <dbReference type="NCBI Taxonomy" id="306901"/>
    <lineage>
        <taxon>Eukaryota</taxon>
        <taxon>Fungi</taxon>
        <taxon>Dikarya</taxon>
        <taxon>Ascomycota</taxon>
        <taxon>Pezizomycotina</taxon>
        <taxon>Sordariomycetes</taxon>
        <taxon>Sordariomycetidae</taxon>
        <taxon>Sordariales</taxon>
        <taxon>Chaetomiaceae</taxon>
        <taxon>Chaetomium</taxon>
    </lineage>
</organism>
<feature type="compositionally biased region" description="Basic residues" evidence="1">
    <location>
        <begin position="123"/>
        <end position="132"/>
    </location>
</feature>
<feature type="compositionally biased region" description="Low complexity" evidence="1">
    <location>
        <begin position="107"/>
        <end position="119"/>
    </location>
</feature>
<accession>Q2GWW8</accession>
<dbReference type="HOGENOM" id="CLU_924383_0_0_1"/>
<dbReference type="EMBL" id="CH408033">
    <property type="protein sequence ID" value="EAQ86283.1"/>
    <property type="molecule type" value="Genomic_DNA"/>
</dbReference>
<gene>
    <name evidence="2" type="ORF">CHGG_07536</name>
</gene>
<protein>
    <submittedName>
        <fullName evidence="2">Uncharacterized protein</fullName>
    </submittedName>
</protein>
<dbReference type="Proteomes" id="UP000001056">
    <property type="component" value="Unassembled WGS sequence"/>
</dbReference>